<organism evidence="7 8">
    <name type="scientific">Lachnellula hyalina</name>
    <dbReference type="NCBI Taxonomy" id="1316788"/>
    <lineage>
        <taxon>Eukaryota</taxon>
        <taxon>Fungi</taxon>
        <taxon>Dikarya</taxon>
        <taxon>Ascomycota</taxon>
        <taxon>Pezizomycotina</taxon>
        <taxon>Leotiomycetes</taxon>
        <taxon>Helotiales</taxon>
        <taxon>Lachnaceae</taxon>
        <taxon>Lachnellula</taxon>
    </lineage>
</organism>
<dbReference type="EMBL" id="QGMH01000021">
    <property type="protein sequence ID" value="TVY29139.1"/>
    <property type="molecule type" value="Genomic_DNA"/>
</dbReference>
<dbReference type="SUPFAM" id="SSF82199">
    <property type="entry name" value="SET domain"/>
    <property type="match status" value="1"/>
</dbReference>
<evidence type="ECO:0000259" key="5">
    <source>
        <dbReference type="PROSITE" id="PS50097"/>
    </source>
</evidence>
<dbReference type="Gene3D" id="2.170.270.10">
    <property type="entry name" value="SET domain"/>
    <property type="match status" value="1"/>
</dbReference>
<dbReference type="InterPro" id="IPR001214">
    <property type="entry name" value="SET_dom"/>
</dbReference>
<keyword evidence="1" id="KW-0479">Metal-binding</keyword>
<dbReference type="SUPFAM" id="SSF54695">
    <property type="entry name" value="POZ domain"/>
    <property type="match status" value="1"/>
</dbReference>
<dbReference type="Pfam" id="PF00651">
    <property type="entry name" value="BTB"/>
    <property type="match status" value="1"/>
</dbReference>
<dbReference type="GO" id="GO:0008270">
    <property type="term" value="F:zinc ion binding"/>
    <property type="evidence" value="ECO:0007669"/>
    <property type="project" value="UniProtKB-KW"/>
</dbReference>
<keyword evidence="2" id="KW-0863">Zinc-finger</keyword>
<dbReference type="InterPro" id="IPR000210">
    <property type="entry name" value="BTB/POZ_dom"/>
</dbReference>
<feature type="compositionally biased region" description="Acidic residues" evidence="4">
    <location>
        <begin position="154"/>
        <end position="168"/>
    </location>
</feature>
<evidence type="ECO:0000259" key="6">
    <source>
        <dbReference type="PROSITE" id="PS50280"/>
    </source>
</evidence>
<evidence type="ECO:0008006" key="9">
    <source>
        <dbReference type="Google" id="ProtNLM"/>
    </source>
</evidence>
<keyword evidence="8" id="KW-1185">Reference proteome</keyword>
<evidence type="ECO:0000256" key="4">
    <source>
        <dbReference type="SAM" id="MobiDB-lite"/>
    </source>
</evidence>
<dbReference type="InterPro" id="IPR002893">
    <property type="entry name" value="Znf_MYND"/>
</dbReference>
<dbReference type="PROSITE" id="PS50097">
    <property type="entry name" value="BTB"/>
    <property type="match status" value="1"/>
</dbReference>
<dbReference type="PROSITE" id="PS01360">
    <property type="entry name" value="ZF_MYND_1"/>
    <property type="match status" value="1"/>
</dbReference>
<dbReference type="PROSITE" id="PS50280">
    <property type="entry name" value="SET"/>
    <property type="match status" value="1"/>
</dbReference>
<dbReference type="RefSeq" id="XP_031007927.1">
    <property type="nucleotide sequence ID" value="XM_031147665.1"/>
</dbReference>
<feature type="region of interest" description="Disordered" evidence="4">
    <location>
        <begin position="146"/>
        <end position="170"/>
    </location>
</feature>
<dbReference type="PANTHER" id="PTHR12197">
    <property type="entry name" value="HISTONE-LYSINE N-METHYLTRANSFERASE SMYD"/>
    <property type="match status" value="1"/>
</dbReference>
<dbReference type="Gene3D" id="3.30.710.10">
    <property type="entry name" value="Potassium Channel Kv1.1, Chain A"/>
    <property type="match status" value="1"/>
</dbReference>
<dbReference type="Proteomes" id="UP000431533">
    <property type="component" value="Unassembled WGS sequence"/>
</dbReference>
<evidence type="ECO:0000313" key="7">
    <source>
        <dbReference type="EMBL" id="TVY29139.1"/>
    </source>
</evidence>
<name>A0A8H8U0C6_9HELO</name>
<comment type="caution">
    <text evidence="7">The sequence shown here is derived from an EMBL/GenBank/DDBJ whole genome shotgun (WGS) entry which is preliminary data.</text>
</comment>
<dbReference type="PANTHER" id="PTHR12197:SF273">
    <property type="entry name" value="MYND-TYPE ZINC FINGER PROTEIN SAMB"/>
    <property type="match status" value="1"/>
</dbReference>
<dbReference type="InterPro" id="IPR050869">
    <property type="entry name" value="H3K4_H4K5_MeTrfase"/>
</dbReference>
<evidence type="ECO:0000256" key="3">
    <source>
        <dbReference type="ARBA" id="ARBA00022833"/>
    </source>
</evidence>
<evidence type="ECO:0000256" key="2">
    <source>
        <dbReference type="ARBA" id="ARBA00022771"/>
    </source>
</evidence>
<dbReference type="AlphaFoldDB" id="A0A8H8U0C6"/>
<protein>
    <recommendedName>
        <fullName evidence="9">Suppressor of anucleate metulae protein B</fullName>
    </recommendedName>
</protein>
<dbReference type="OrthoDB" id="438641at2759"/>
<feature type="domain" description="BTB" evidence="5">
    <location>
        <begin position="612"/>
        <end position="688"/>
    </location>
</feature>
<evidence type="ECO:0000256" key="1">
    <source>
        <dbReference type="ARBA" id="ARBA00022723"/>
    </source>
</evidence>
<dbReference type="InterPro" id="IPR011333">
    <property type="entry name" value="SKP1/BTB/POZ_sf"/>
</dbReference>
<reference evidence="7 8" key="1">
    <citation type="submission" date="2018-05" db="EMBL/GenBank/DDBJ databases">
        <title>Genome sequencing and assembly of the regulated plant pathogen Lachnellula willkommii and related sister species for the development of diagnostic species identification markers.</title>
        <authorList>
            <person name="Giroux E."/>
            <person name="Bilodeau G."/>
        </authorList>
    </citation>
    <scope>NUCLEOTIDE SEQUENCE [LARGE SCALE GENOMIC DNA]</scope>
    <source>
        <strain evidence="7 8">CBS 185.66</strain>
    </source>
</reference>
<evidence type="ECO:0000313" key="8">
    <source>
        <dbReference type="Proteomes" id="UP000431533"/>
    </source>
</evidence>
<sequence length="842" mass="93772">MDSVSGSEVSSEEDSALALALLSKRDELTRALGGGGSVIGIAQGSANGSGGGALPYDLIAYLERAAVHSELGYPDLAAGDAYRALLLCDECSDAGFEYHDLALDALRERCAAGLPAVLGGRGRGSEELERGVGGLEIITEGQTANANANANGDASEDEDGHEDEDDDDETKRLKRIARIASIRCFRMLAISLLLCGCLKSSYDFCIRGLGAASEDEDLLQAKEYIQLMVRRRLKLSSDEEVDISELPDQGLVRREVYPWNTHEPNRFSQETLDFLNKELESVAPKCEVKVTELPTLLEGIGELESTNKQLGLFAKEDIEPGEEVLDEISLLATNNLLKESLCDACSSTLPPLTADSKVVDCPDCDDIMFCDTTCLERAQESYHPAICNTDIDTIAKDPDPKEKPSALYLLLIGRALAMAATQQVHPLELKEVKYIWGDFLPSASNTIPISPNAEPPPTWTLPFSFYSNISGPLHMLEKMDIDIFTSLDTYDLWGFNTLYAKFRGTASARVNPRTGHPEVAAVHPLWCLANHDCDPNVRWEWGARMRFWCRERRIRGESGGIKKGGEVLNHYCDIELPVKERREWAIGSLGGRCMCGRCKREAGELNGHGHEHDKKYTKEKFSSQPRFYHKRFTCHKALLGFKSEYFDAACFGTFTSNEVGEIHLEEENPEAVSAFVAWLYTGRIPISCLVKLAVLWVLGDKLRSPGFANEAIHFSFSRCCEDWLTAATAEYVYSNTTSSSKLRAFIKDMILHEGPLFDRPGSDYVDFIRNWRDLIRQGGDLLVDISLEGSFNHYSDEDTTSPWHWKNYDKYLEPVTTRSIEDFLEGKPREGTRKLLKRKAVE</sequence>
<dbReference type="GeneID" id="41982888"/>
<accession>A0A8H8U0C6</accession>
<dbReference type="InterPro" id="IPR046341">
    <property type="entry name" value="SET_dom_sf"/>
</dbReference>
<proteinExistence type="predicted"/>
<dbReference type="CDD" id="cd18186">
    <property type="entry name" value="BTB_POZ_ZBTB_KLHL-like"/>
    <property type="match status" value="1"/>
</dbReference>
<dbReference type="GO" id="GO:0005634">
    <property type="term" value="C:nucleus"/>
    <property type="evidence" value="ECO:0007669"/>
    <property type="project" value="TreeGrafter"/>
</dbReference>
<feature type="domain" description="SET" evidence="6">
    <location>
        <begin position="284"/>
        <end position="572"/>
    </location>
</feature>
<keyword evidence="3" id="KW-0862">Zinc</keyword>
<gene>
    <name evidence="7" type="ORF">LHYA1_G002690</name>
</gene>